<dbReference type="Gene3D" id="3.30.2310.20">
    <property type="entry name" value="RelE-like"/>
    <property type="match status" value="1"/>
</dbReference>
<accession>A0A1X4JN85</accession>
<name>A0A1X4JN85_9LACO</name>
<dbReference type="EMBL" id="NDXJ01000003">
    <property type="protein sequence ID" value="OSP90181.1"/>
    <property type="molecule type" value="Genomic_DNA"/>
</dbReference>
<protein>
    <recommendedName>
        <fullName evidence="4">Type II toxin-antitoxin system RelE/ParE family toxin</fullName>
    </recommendedName>
</protein>
<keyword evidence="1" id="KW-1277">Toxin-antitoxin system</keyword>
<evidence type="ECO:0000313" key="2">
    <source>
        <dbReference type="EMBL" id="OSP90181.1"/>
    </source>
</evidence>
<organism evidence="2 3">
    <name type="scientific">Weissella cibaria</name>
    <dbReference type="NCBI Taxonomy" id="137591"/>
    <lineage>
        <taxon>Bacteria</taxon>
        <taxon>Bacillati</taxon>
        <taxon>Bacillota</taxon>
        <taxon>Bacilli</taxon>
        <taxon>Lactobacillales</taxon>
        <taxon>Lactobacillaceae</taxon>
        <taxon>Weissella</taxon>
    </lineage>
</organism>
<gene>
    <name evidence="2" type="ORF">B9D04_02175</name>
</gene>
<evidence type="ECO:0000256" key="1">
    <source>
        <dbReference type="ARBA" id="ARBA00022649"/>
    </source>
</evidence>
<proteinExistence type="predicted"/>
<dbReference type="Pfam" id="PF05016">
    <property type="entry name" value="ParE_toxin"/>
    <property type="match status" value="1"/>
</dbReference>
<evidence type="ECO:0008006" key="4">
    <source>
        <dbReference type="Google" id="ProtNLM"/>
    </source>
</evidence>
<comment type="caution">
    <text evidence="2">The sequence shown here is derived from an EMBL/GenBank/DDBJ whole genome shotgun (WGS) entry which is preliminary data.</text>
</comment>
<sequence length="108" mass="12399">MLKERRLEYTRTAVENLDDIFQTVLSVSSSEKIATNIVKSIGNDIRKLQYNVTLGRPLSAVLNLESELTYYRLVSGKYIVIYEFDAEVITVDLIVWGKMDYIATLFNV</sequence>
<dbReference type="InterPro" id="IPR007712">
    <property type="entry name" value="RelE/ParE_toxin"/>
</dbReference>
<dbReference type="RefSeq" id="WP_085637519.1">
    <property type="nucleotide sequence ID" value="NZ_CP027427.1"/>
</dbReference>
<dbReference type="AlphaFoldDB" id="A0A1X4JN85"/>
<reference evidence="2 3" key="1">
    <citation type="submission" date="2017-04" db="EMBL/GenBank/DDBJ databases">
        <title>The genome sequence of Weissella cibaria isolated from wild Drosophila.</title>
        <authorList>
            <person name="Ricks N.J."/>
            <person name="Carroll C."/>
            <person name="Walters A."/>
            <person name="Newell P.D."/>
            <person name="Chaston J.M."/>
        </authorList>
    </citation>
    <scope>NUCLEOTIDE SEQUENCE [LARGE SCALE GENOMIC DNA]</scope>
    <source>
        <strain evidence="2 3">DmW_103</strain>
    </source>
</reference>
<dbReference type="InterPro" id="IPR035093">
    <property type="entry name" value="RelE/ParE_toxin_dom_sf"/>
</dbReference>
<evidence type="ECO:0000313" key="3">
    <source>
        <dbReference type="Proteomes" id="UP000193588"/>
    </source>
</evidence>
<dbReference type="Proteomes" id="UP000193588">
    <property type="component" value="Unassembled WGS sequence"/>
</dbReference>